<dbReference type="InterPro" id="IPR009718">
    <property type="entry name" value="Rex_DNA-bd_C_dom"/>
</dbReference>
<dbReference type="InterPro" id="IPR022876">
    <property type="entry name" value="Tscrpt_rep_Rex"/>
</dbReference>
<dbReference type="Gene3D" id="1.10.10.10">
    <property type="entry name" value="Winged helix-like DNA-binding domain superfamily/Winged helix DNA-binding domain"/>
    <property type="match status" value="1"/>
</dbReference>
<keyword evidence="5 6" id="KW-0804">Transcription</keyword>
<dbReference type="PANTHER" id="PTHR35786:SF1">
    <property type="entry name" value="REDOX-SENSING TRANSCRIPTIONAL REPRESSOR REX 1"/>
    <property type="match status" value="1"/>
</dbReference>
<keyword evidence="4 6" id="KW-0238">DNA-binding</keyword>
<evidence type="ECO:0000313" key="8">
    <source>
        <dbReference type="EMBL" id="MDI6448683.1"/>
    </source>
</evidence>
<dbReference type="NCBIfam" id="NF003994">
    <property type="entry name" value="PRK05472.2-3"/>
    <property type="match status" value="1"/>
</dbReference>
<keyword evidence="2 6" id="KW-0678">Repressor</keyword>
<feature type="DNA-binding region" description="H-T-H motif" evidence="6">
    <location>
        <begin position="12"/>
        <end position="51"/>
    </location>
</feature>
<keyword evidence="3 6" id="KW-0805">Transcription regulation</keyword>
<dbReference type="GO" id="GO:0045892">
    <property type="term" value="P:negative regulation of DNA-templated transcription"/>
    <property type="evidence" value="ECO:0007669"/>
    <property type="project" value="InterPro"/>
</dbReference>
<dbReference type="GO" id="GO:0005737">
    <property type="term" value="C:cytoplasm"/>
    <property type="evidence" value="ECO:0007669"/>
    <property type="project" value="UniProtKB-SubCell"/>
</dbReference>
<comment type="subcellular location">
    <subcellularLocation>
        <location evidence="6">Cytoplasm</location>
    </subcellularLocation>
</comment>
<dbReference type="InterPro" id="IPR036390">
    <property type="entry name" value="WH_DNA-bd_sf"/>
</dbReference>
<comment type="similarity">
    <text evidence="6">Belongs to the transcriptional regulatory Rex family.</text>
</comment>
<protein>
    <recommendedName>
        <fullName evidence="6">Redox-sensing transcriptional repressor Rex</fullName>
    </recommendedName>
</protein>
<dbReference type="Gene3D" id="3.40.50.720">
    <property type="entry name" value="NAD(P)-binding Rossmann-like Domain"/>
    <property type="match status" value="1"/>
</dbReference>
<keyword evidence="9" id="KW-1185">Reference proteome</keyword>
<dbReference type="HAMAP" id="MF_01131">
    <property type="entry name" value="Rex"/>
    <property type="match status" value="1"/>
</dbReference>
<dbReference type="SUPFAM" id="SSF51735">
    <property type="entry name" value="NAD(P)-binding Rossmann-fold domains"/>
    <property type="match status" value="1"/>
</dbReference>
<gene>
    <name evidence="6" type="primary">rex</name>
    <name evidence="8" type="ORF">QJ522_06475</name>
</gene>
<dbReference type="Proteomes" id="UP001431776">
    <property type="component" value="Unassembled WGS sequence"/>
</dbReference>
<name>A0AAW6TYT5_9BACT</name>
<comment type="caution">
    <text evidence="8">The sequence shown here is derived from an EMBL/GenBank/DDBJ whole genome shotgun (WGS) entry which is preliminary data.</text>
</comment>
<dbReference type="EMBL" id="JASCXX010000006">
    <property type="protein sequence ID" value="MDI6448683.1"/>
    <property type="molecule type" value="Genomic_DNA"/>
</dbReference>
<evidence type="ECO:0000259" key="7">
    <source>
        <dbReference type="SMART" id="SM00881"/>
    </source>
</evidence>
<proteinExistence type="inferred from homology"/>
<dbReference type="Pfam" id="PF02629">
    <property type="entry name" value="CoA_binding"/>
    <property type="match status" value="1"/>
</dbReference>
<evidence type="ECO:0000256" key="1">
    <source>
        <dbReference type="ARBA" id="ARBA00022490"/>
    </source>
</evidence>
<comment type="subunit">
    <text evidence="6">Homodimer.</text>
</comment>
<feature type="domain" description="CoA-binding" evidence="7">
    <location>
        <begin position="75"/>
        <end position="175"/>
    </location>
</feature>
<dbReference type="GO" id="GO:0003677">
    <property type="term" value="F:DNA binding"/>
    <property type="evidence" value="ECO:0007669"/>
    <property type="project" value="UniProtKB-UniRule"/>
</dbReference>
<keyword evidence="6" id="KW-0520">NAD</keyword>
<sequence>MANRSCIIRLSRYKNALNRLKTLNFVRVFSDNLADAAGVTAAQVRKDFSLFGITGNRRGGYKVDELSDQLNKILGKDQLQEVVVIGMGNIGKALFHYGGLEKSGIKVAAGFDIDPVKFDRDSSQPVLPLEGLVDFVRGHNIVLGVIAVPDYAAQQVLELMLSAGIRGVLNFAPICLKAPEGCIVNNINLESELENLIYFVNALEDGK</sequence>
<feature type="binding site" evidence="6">
    <location>
        <begin position="86"/>
        <end position="91"/>
    </location>
    <ligand>
        <name>NAD(+)</name>
        <dbReference type="ChEBI" id="CHEBI:57540"/>
    </ligand>
</feature>
<dbReference type="InterPro" id="IPR003781">
    <property type="entry name" value="CoA-bd"/>
</dbReference>
<dbReference type="GO" id="GO:0051775">
    <property type="term" value="P:response to redox state"/>
    <property type="evidence" value="ECO:0007669"/>
    <property type="project" value="InterPro"/>
</dbReference>
<dbReference type="NCBIfam" id="NF003996">
    <property type="entry name" value="PRK05472.2-5"/>
    <property type="match status" value="1"/>
</dbReference>
<dbReference type="GO" id="GO:0003700">
    <property type="term" value="F:DNA-binding transcription factor activity"/>
    <property type="evidence" value="ECO:0007669"/>
    <property type="project" value="UniProtKB-UniRule"/>
</dbReference>
<reference evidence="8" key="1">
    <citation type="submission" date="2023-05" db="EMBL/GenBank/DDBJ databases">
        <title>Anaerotaeda fermentans gen. nov., sp. nov., a novel anaerobic planctomycete of the new family within the order Sedimentisphaerales isolated from Taman Peninsula, Russia.</title>
        <authorList>
            <person name="Khomyakova M.A."/>
            <person name="Merkel A.Y."/>
            <person name="Slobodkin A.I."/>
        </authorList>
    </citation>
    <scope>NUCLEOTIDE SEQUENCE</scope>
    <source>
        <strain evidence="8">M17dextr</strain>
    </source>
</reference>
<dbReference type="RefSeq" id="WP_349244093.1">
    <property type="nucleotide sequence ID" value="NZ_JASCXX010000006.1"/>
</dbReference>
<keyword evidence="1 6" id="KW-0963">Cytoplasm</keyword>
<dbReference type="NCBIfam" id="NF003995">
    <property type="entry name" value="PRK05472.2-4"/>
    <property type="match status" value="1"/>
</dbReference>
<dbReference type="InterPro" id="IPR036291">
    <property type="entry name" value="NAD(P)-bd_dom_sf"/>
</dbReference>
<evidence type="ECO:0000256" key="6">
    <source>
        <dbReference type="HAMAP-Rule" id="MF_01131"/>
    </source>
</evidence>
<dbReference type="AlphaFoldDB" id="A0AAW6TYT5"/>
<evidence type="ECO:0000313" key="9">
    <source>
        <dbReference type="Proteomes" id="UP001431776"/>
    </source>
</evidence>
<evidence type="ECO:0000256" key="4">
    <source>
        <dbReference type="ARBA" id="ARBA00023125"/>
    </source>
</evidence>
<dbReference type="Pfam" id="PF06971">
    <property type="entry name" value="Put_DNA-bind_N"/>
    <property type="match status" value="1"/>
</dbReference>
<dbReference type="InterPro" id="IPR036388">
    <property type="entry name" value="WH-like_DNA-bd_sf"/>
</dbReference>
<dbReference type="SMART" id="SM00881">
    <property type="entry name" value="CoA_binding"/>
    <property type="match status" value="1"/>
</dbReference>
<evidence type="ECO:0000256" key="5">
    <source>
        <dbReference type="ARBA" id="ARBA00023163"/>
    </source>
</evidence>
<dbReference type="PANTHER" id="PTHR35786">
    <property type="entry name" value="REDOX-SENSING TRANSCRIPTIONAL REPRESSOR REX"/>
    <property type="match status" value="1"/>
</dbReference>
<comment type="function">
    <text evidence="6">Modulates transcription in response to changes in cellular NADH/NAD(+) redox state.</text>
</comment>
<accession>A0AAW6TYT5</accession>
<evidence type="ECO:0000256" key="3">
    <source>
        <dbReference type="ARBA" id="ARBA00023015"/>
    </source>
</evidence>
<dbReference type="SUPFAM" id="SSF46785">
    <property type="entry name" value="Winged helix' DNA-binding domain"/>
    <property type="match status" value="1"/>
</dbReference>
<organism evidence="8 9">
    <name type="scientific">Anaerobaca lacustris</name>
    <dbReference type="NCBI Taxonomy" id="3044600"/>
    <lineage>
        <taxon>Bacteria</taxon>
        <taxon>Pseudomonadati</taxon>
        <taxon>Planctomycetota</taxon>
        <taxon>Phycisphaerae</taxon>
        <taxon>Sedimentisphaerales</taxon>
        <taxon>Anaerobacaceae</taxon>
        <taxon>Anaerobaca</taxon>
    </lineage>
</organism>
<evidence type="ECO:0000256" key="2">
    <source>
        <dbReference type="ARBA" id="ARBA00022491"/>
    </source>
</evidence>